<dbReference type="GO" id="GO:0005886">
    <property type="term" value="C:plasma membrane"/>
    <property type="evidence" value="ECO:0007669"/>
    <property type="project" value="UniProtKB-SubCell"/>
</dbReference>
<dbReference type="InterPro" id="IPR012700">
    <property type="entry name" value="PhnK"/>
</dbReference>
<sequence length="276" mass="30400">MKLQDYDSAASGAMQLLAPQLMTTKPILQMNNITRHYGDVTALDDVSVEVFPGEVLGIVGESGSGKSTLLRLMNLEDTPDSGDYQLAIEGASDNLFALSSYERRMLRAQRIGIVYQNPHLGLLMHNSSSGNVAERLLIAGERRFATLREKAKTALEASEFPIVRMDAPPIELSGGMQQRVQLAKAIALEPTLLLLDEPTTGLDVSVQALVLDTLKRLQRERNITMVIVSHDLGVIRTMADRVVVMRRGRVVEQGLADQIFQDPQHSYTQALVHAKL</sequence>
<dbReference type="InterPro" id="IPR017871">
    <property type="entry name" value="ABC_transporter-like_CS"/>
</dbReference>
<dbReference type="Proteomes" id="UP000555393">
    <property type="component" value="Unassembled WGS sequence"/>
</dbReference>
<protein>
    <submittedName>
        <fullName evidence="6">Putative phosphonate transport system ATP-binding protein</fullName>
    </submittedName>
</protein>
<dbReference type="PROSITE" id="PS50893">
    <property type="entry name" value="ABC_TRANSPORTER_2"/>
    <property type="match status" value="1"/>
</dbReference>
<dbReference type="AlphaFoldDB" id="A0A841LVR2"/>
<dbReference type="InterPro" id="IPR003593">
    <property type="entry name" value="AAA+_ATPase"/>
</dbReference>
<dbReference type="InterPro" id="IPR003439">
    <property type="entry name" value="ABC_transporter-like_ATP-bd"/>
</dbReference>
<dbReference type="RefSeq" id="WP_184222758.1">
    <property type="nucleotide sequence ID" value="NZ_JACIIU010000008.1"/>
</dbReference>
<evidence type="ECO:0000313" key="7">
    <source>
        <dbReference type="Proteomes" id="UP000555393"/>
    </source>
</evidence>
<name>A0A841LVR2_9HYPH</name>
<dbReference type="GO" id="GO:0016887">
    <property type="term" value="F:ATP hydrolysis activity"/>
    <property type="evidence" value="ECO:0007669"/>
    <property type="project" value="InterPro"/>
</dbReference>
<keyword evidence="4 6" id="KW-0067">ATP-binding</keyword>
<dbReference type="InterPro" id="IPR027417">
    <property type="entry name" value="P-loop_NTPase"/>
</dbReference>
<dbReference type="PANTHER" id="PTHR42764:SF1">
    <property type="entry name" value="PHOSPHONATES UTILIZATION ATP-BINDING PROTEIN PHNK-RELATED"/>
    <property type="match status" value="1"/>
</dbReference>
<dbReference type="PROSITE" id="PS00211">
    <property type="entry name" value="ABC_TRANSPORTER_1"/>
    <property type="match status" value="1"/>
</dbReference>
<dbReference type="PANTHER" id="PTHR42764">
    <property type="entry name" value="PHOSPHONATES UTILIZATION ATP-BINDING PROTEIN PHNK-RELATED"/>
    <property type="match status" value="1"/>
</dbReference>
<evidence type="ECO:0000313" key="6">
    <source>
        <dbReference type="EMBL" id="MBB6261416.1"/>
    </source>
</evidence>
<dbReference type="PIRSF" id="PIRSF037116">
    <property type="entry name" value="CP_lyase_PhnK"/>
    <property type="match status" value="1"/>
</dbReference>
<dbReference type="Pfam" id="PF00005">
    <property type="entry name" value="ABC_tran"/>
    <property type="match status" value="1"/>
</dbReference>
<accession>A0A841LVR2</accession>
<organism evidence="6 7">
    <name type="scientific">Paenochrobactrum gallinarii</name>
    <dbReference type="NCBI Taxonomy" id="643673"/>
    <lineage>
        <taxon>Bacteria</taxon>
        <taxon>Pseudomonadati</taxon>
        <taxon>Pseudomonadota</taxon>
        <taxon>Alphaproteobacteria</taxon>
        <taxon>Hyphomicrobiales</taxon>
        <taxon>Brucellaceae</taxon>
        <taxon>Paenochrobactrum</taxon>
    </lineage>
</organism>
<dbReference type="SUPFAM" id="SSF52540">
    <property type="entry name" value="P-loop containing nucleoside triphosphate hydrolases"/>
    <property type="match status" value="1"/>
</dbReference>
<gene>
    <name evidence="6" type="ORF">FHS77_001971</name>
</gene>
<comment type="subcellular location">
    <subcellularLocation>
        <location evidence="1">Cell inner membrane</location>
    </subcellularLocation>
</comment>
<comment type="caution">
    <text evidence="6">The sequence shown here is derived from an EMBL/GenBank/DDBJ whole genome shotgun (WGS) entry which is preliminary data.</text>
</comment>
<reference evidence="6 7" key="1">
    <citation type="submission" date="2020-08" db="EMBL/GenBank/DDBJ databases">
        <title>Genomic Encyclopedia of Type Strains, Phase IV (KMG-IV): sequencing the most valuable type-strain genomes for metagenomic binning, comparative biology and taxonomic classification.</title>
        <authorList>
            <person name="Goeker M."/>
        </authorList>
    </citation>
    <scope>NUCLEOTIDE SEQUENCE [LARGE SCALE GENOMIC DNA]</scope>
    <source>
        <strain evidence="6 7">DSM 22336</strain>
    </source>
</reference>
<keyword evidence="3" id="KW-0547">Nucleotide-binding</keyword>
<dbReference type="Gene3D" id="3.40.50.300">
    <property type="entry name" value="P-loop containing nucleotide triphosphate hydrolases"/>
    <property type="match status" value="1"/>
</dbReference>
<keyword evidence="7" id="KW-1185">Reference proteome</keyword>
<evidence type="ECO:0000259" key="5">
    <source>
        <dbReference type="PROSITE" id="PS50893"/>
    </source>
</evidence>
<dbReference type="EMBL" id="JACIIU010000008">
    <property type="protein sequence ID" value="MBB6261416.1"/>
    <property type="molecule type" value="Genomic_DNA"/>
</dbReference>
<dbReference type="SMART" id="SM00382">
    <property type="entry name" value="AAA"/>
    <property type="match status" value="1"/>
</dbReference>
<evidence type="ECO:0000256" key="4">
    <source>
        <dbReference type="ARBA" id="ARBA00022840"/>
    </source>
</evidence>
<comment type="similarity">
    <text evidence="2">Belongs to the ABC transporter superfamily.</text>
</comment>
<dbReference type="GO" id="GO:0019700">
    <property type="term" value="P:organic phosphonate catabolic process"/>
    <property type="evidence" value="ECO:0007669"/>
    <property type="project" value="TreeGrafter"/>
</dbReference>
<evidence type="ECO:0000256" key="1">
    <source>
        <dbReference type="ARBA" id="ARBA00004533"/>
    </source>
</evidence>
<feature type="domain" description="ABC transporter" evidence="5">
    <location>
        <begin position="28"/>
        <end position="272"/>
    </location>
</feature>
<dbReference type="GO" id="GO:0005524">
    <property type="term" value="F:ATP binding"/>
    <property type="evidence" value="ECO:0007669"/>
    <property type="project" value="UniProtKB-KW"/>
</dbReference>
<evidence type="ECO:0000256" key="2">
    <source>
        <dbReference type="ARBA" id="ARBA00005417"/>
    </source>
</evidence>
<evidence type="ECO:0000256" key="3">
    <source>
        <dbReference type="ARBA" id="ARBA00022741"/>
    </source>
</evidence>
<proteinExistence type="inferred from homology"/>